<sequence>MKTEAKPAASLSAHAAMTRWGTAAAAVASTATVVGEFTGISASRSVGAHAKGVRLQGIRGKAVGSRFRSPILTFESSYSAAVTRIS</sequence>
<proteinExistence type="predicted"/>
<evidence type="ECO:0000313" key="2">
    <source>
        <dbReference type="Proteomes" id="UP000603904"/>
    </source>
</evidence>
<comment type="caution">
    <text evidence="1">The sequence shown here is derived from an EMBL/GenBank/DDBJ whole genome shotgun (WGS) entry which is preliminary data.</text>
</comment>
<evidence type="ECO:0000313" key="1">
    <source>
        <dbReference type="EMBL" id="GIH39987.1"/>
    </source>
</evidence>
<gene>
    <name evidence="1" type="ORF">Mco01_29870</name>
</gene>
<organism evidence="1 2">
    <name type="scientific">Microbispora corallina</name>
    <dbReference type="NCBI Taxonomy" id="83302"/>
    <lineage>
        <taxon>Bacteria</taxon>
        <taxon>Bacillati</taxon>
        <taxon>Actinomycetota</taxon>
        <taxon>Actinomycetes</taxon>
        <taxon>Streptosporangiales</taxon>
        <taxon>Streptosporangiaceae</taxon>
        <taxon>Microbispora</taxon>
    </lineage>
</organism>
<dbReference type="EMBL" id="BOOC01000011">
    <property type="protein sequence ID" value="GIH39987.1"/>
    <property type="molecule type" value="Genomic_DNA"/>
</dbReference>
<keyword evidence="2" id="KW-1185">Reference proteome</keyword>
<evidence type="ECO:0008006" key="3">
    <source>
        <dbReference type="Google" id="ProtNLM"/>
    </source>
</evidence>
<accession>A0ABQ4FYV1</accession>
<name>A0ABQ4FYV1_9ACTN</name>
<reference evidence="1 2" key="1">
    <citation type="submission" date="2021-01" db="EMBL/GenBank/DDBJ databases">
        <title>Whole genome shotgun sequence of Microbispora corallina NBRC 16416.</title>
        <authorList>
            <person name="Komaki H."/>
            <person name="Tamura T."/>
        </authorList>
    </citation>
    <scope>NUCLEOTIDE SEQUENCE [LARGE SCALE GENOMIC DNA]</scope>
    <source>
        <strain evidence="1 2">NBRC 16416</strain>
    </source>
</reference>
<protein>
    <recommendedName>
        <fullName evidence="3">Secreted protein</fullName>
    </recommendedName>
</protein>
<dbReference type="Proteomes" id="UP000603904">
    <property type="component" value="Unassembled WGS sequence"/>
</dbReference>